<evidence type="ECO:0000313" key="2">
    <source>
        <dbReference type="Proteomes" id="UP001175227"/>
    </source>
</evidence>
<reference evidence="1" key="1">
    <citation type="submission" date="2023-06" db="EMBL/GenBank/DDBJ databases">
        <authorList>
            <consortium name="Lawrence Berkeley National Laboratory"/>
            <person name="Ahrendt S."/>
            <person name="Sahu N."/>
            <person name="Indic B."/>
            <person name="Wong-Bajracharya J."/>
            <person name="Merenyi Z."/>
            <person name="Ke H.-M."/>
            <person name="Monk M."/>
            <person name="Kocsube S."/>
            <person name="Drula E."/>
            <person name="Lipzen A."/>
            <person name="Balint B."/>
            <person name="Henrissat B."/>
            <person name="Andreopoulos B."/>
            <person name="Martin F.M."/>
            <person name="Harder C.B."/>
            <person name="Rigling D."/>
            <person name="Ford K.L."/>
            <person name="Foster G.D."/>
            <person name="Pangilinan J."/>
            <person name="Papanicolaou A."/>
            <person name="Barry K."/>
            <person name="LaButti K."/>
            <person name="Viragh M."/>
            <person name="Koriabine M."/>
            <person name="Yan M."/>
            <person name="Riley R."/>
            <person name="Champramary S."/>
            <person name="Plett K.L."/>
            <person name="Tsai I.J."/>
            <person name="Slot J."/>
            <person name="Sipos G."/>
            <person name="Plett J."/>
            <person name="Nagy L.G."/>
            <person name="Grigoriev I.V."/>
        </authorList>
    </citation>
    <scope>NUCLEOTIDE SEQUENCE</scope>
    <source>
        <strain evidence="1">ICMP 16352</strain>
    </source>
</reference>
<gene>
    <name evidence="1" type="ORF">IW261DRAFT_1590165</name>
</gene>
<keyword evidence="2" id="KW-1185">Reference proteome</keyword>
<dbReference type="EMBL" id="JAUEPR010000003">
    <property type="protein sequence ID" value="KAK0487963.1"/>
    <property type="molecule type" value="Genomic_DNA"/>
</dbReference>
<name>A0AA39UHQ2_9AGAR</name>
<accession>A0AA39UHQ2</accession>
<dbReference type="Proteomes" id="UP001175227">
    <property type="component" value="Unassembled WGS sequence"/>
</dbReference>
<sequence>MYVVVTSFYVQAEFVEHAGHSTPAILRITPHSSEGTPEEMNIGIPLSELRDEHSFDNKPNHSKGALHYAVEEFEKQTPSLSVAFIMVSDLLGKVALKGEIIPEIMCINLFPIASRCNIIIHLYVPPALGRHEALDLQISSQAD</sequence>
<evidence type="ECO:0000313" key="1">
    <source>
        <dbReference type="EMBL" id="KAK0487963.1"/>
    </source>
</evidence>
<protein>
    <submittedName>
        <fullName evidence="1">Uncharacterized protein</fullName>
    </submittedName>
</protein>
<dbReference type="AlphaFoldDB" id="A0AA39UHQ2"/>
<comment type="caution">
    <text evidence="1">The sequence shown here is derived from an EMBL/GenBank/DDBJ whole genome shotgun (WGS) entry which is preliminary data.</text>
</comment>
<organism evidence="1 2">
    <name type="scientific">Armillaria novae-zelandiae</name>
    <dbReference type="NCBI Taxonomy" id="153914"/>
    <lineage>
        <taxon>Eukaryota</taxon>
        <taxon>Fungi</taxon>
        <taxon>Dikarya</taxon>
        <taxon>Basidiomycota</taxon>
        <taxon>Agaricomycotina</taxon>
        <taxon>Agaricomycetes</taxon>
        <taxon>Agaricomycetidae</taxon>
        <taxon>Agaricales</taxon>
        <taxon>Marasmiineae</taxon>
        <taxon>Physalacriaceae</taxon>
        <taxon>Armillaria</taxon>
    </lineage>
</organism>
<proteinExistence type="predicted"/>